<keyword evidence="3" id="KW-1185">Reference proteome</keyword>
<feature type="compositionally biased region" description="Basic and acidic residues" evidence="1">
    <location>
        <begin position="643"/>
        <end position="664"/>
    </location>
</feature>
<feature type="region of interest" description="Disordered" evidence="1">
    <location>
        <begin position="643"/>
        <end position="667"/>
    </location>
</feature>
<evidence type="ECO:0000313" key="3">
    <source>
        <dbReference type="Proteomes" id="UP000297966"/>
    </source>
</evidence>
<dbReference type="AlphaFoldDB" id="A0A4Y9LDC2"/>
<dbReference type="Pfam" id="PF13365">
    <property type="entry name" value="Trypsin_2"/>
    <property type="match status" value="1"/>
</dbReference>
<protein>
    <recommendedName>
        <fullName evidence="4">Serine protease</fullName>
    </recommendedName>
</protein>
<accession>A0A4Y9LDC2</accession>
<name>A0A4Y9LDC2_9BRAD</name>
<gene>
    <name evidence="2" type="ORF">E4K65_36575</name>
</gene>
<organism evidence="2 3">
    <name type="scientific">Bradyrhizobium niftali</name>
    <dbReference type="NCBI Taxonomy" id="2560055"/>
    <lineage>
        <taxon>Bacteria</taxon>
        <taxon>Pseudomonadati</taxon>
        <taxon>Pseudomonadota</taxon>
        <taxon>Alphaproteobacteria</taxon>
        <taxon>Hyphomicrobiales</taxon>
        <taxon>Nitrobacteraceae</taxon>
        <taxon>Bradyrhizobium</taxon>
    </lineage>
</organism>
<proteinExistence type="predicted"/>
<reference evidence="2 3" key="1">
    <citation type="submission" date="2019-03" db="EMBL/GenBank/DDBJ databases">
        <title>Bradyrhizobium diversity isolated from nodules of Chamaecrista fasciculata.</title>
        <authorList>
            <person name="Klepa M.S."/>
            <person name="Urquiaga M.O."/>
            <person name="Hungria M."/>
            <person name="Delamuta J.R."/>
        </authorList>
    </citation>
    <scope>NUCLEOTIDE SEQUENCE [LARGE SCALE GENOMIC DNA]</scope>
    <source>
        <strain evidence="2 3">CNPSo 3448</strain>
    </source>
</reference>
<dbReference type="SUPFAM" id="SSF50494">
    <property type="entry name" value="Trypsin-like serine proteases"/>
    <property type="match status" value="1"/>
</dbReference>
<dbReference type="RefSeq" id="WP_135178222.1">
    <property type="nucleotide sequence ID" value="NZ_SPQT01000029.1"/>
</dbReference>
<evidence type="ECO:0000256" key="1">
    <source>
        <dbReference type="SAM" id="MobiDB-lite"/>
    </source>
</evidence>
<dbReference type="Proteomes" id="UP000297966">
    <property type="component" value="Unassembled WGS sequence"/>
</dbReference>
<dbReference type="InterPro" id="IPR009003">
    <property type="entry name" value="Peptidase_S1_PA"/>
</dbReference>
<evidence type="ECO:0008006" key="4">
    <source>
        <dbReference type="Google" id="ProtNLM"/>
    </source>
</evidence>
<dbReference type="OrthoDB" id="9811262at2"/>
<evidence type="ECO:0000313" key="2">
    <source>
        <dbReference type="EMBL" id="TFV41398.1"/>
    </source>
</evidence>
<comment type="caution">
    <text evidence="2">The sequence shown here is derived from an EMBL/GenBank/DDBJ whole genome shotgun (WGS) entry which is preliminary data.</text>
</comment>
<sequence length="687" mass="76203">MPNGASTALSPSKLAQQVTASRDIFKKCYDEFAANYEGARRFMTITALRQRGAPVPLGPGLNRADFEAALEEAERKGFLASFVKTYSERLFTSSATEVEASDLLDDEEGEETYRATLQKILDDFTPMTDAGKIKEGMPRLARNTCKLTVKLSDGSLETGTGLLIGPRLVLTCWHVISSLVTFETGLEGPQGEPDWPGVPDRRLSSRLSVEFDYEVRAGQIGNKWTYGVTEDWLVVGSRLSADPEERLGNWKPQQLDTYLDFVVIELNKPAGFDRPYYNLVNETPREATGKMIVSHHPGNFTMRFSPGEFESSSPVPKFNGIAASGDRVLHTANTIRGSSGGPCLTYDMKPAALHQFVYQVQRKTKGKVEQHATNVAIPLSKIMQRAQETIKSRMGSLSAPRCTLQRSGKALIGRYSLQEAIAAAQTPGGPKILVVQIHYGLDRKPLSQIGKSFSYEILDDALAPGWHRLITINASDIKDNAYSTAQLLLDRISVGNNLSRKLTSPSQLAGAGESTEINDTIATLARDVANVMEEDATRDTIWIAIDEMDRHQISDTSTRVFLEKLYPEIATRQKLRLVLIGMSDPDMPALKNVNSKSVDPLKDHLNIEDVIAWIRNRLSADPDRMLLSLGRIATMLADREMLTEEEKHAERERERETRKRERQEGALSRSAAIAKIVNDIFMPSTTT</sequence>
<dbReference type="EMBL" id="SPQT01000029">
    <property type="protein sequence ID" value="TFV41398.1"/>
    <property type="molecule type" value="Genomic_DNA"/>
</dbReference>